<dbReference type="AlphaFoldDB" id="A0A438IVZ5"/>
<reference evidence="2 3" key="1">
    <citation type="journal article" date="2018" name="PLoS Genet.">
        <title>Population sequencing reveals clonal diversity and ancestral inbreeding in the grapevine cultivar Chardonnay.</title>
        <authorList>
            <person name="Roach M.J."/>
            <person name="Johnson D.L."/>
            <person name="Bohlmann J."/>
            <person name="van Vuuren H.J."/>
            <person name="Jones S.J."/>
            <person name="Pretorius I.S."/>
            <person name="Schmidt S.A."/>
            <person name="Borneman A.R."/>
        </authorList>
    </citation>
    <scope>NUCLEOTIDE SEQUENCE [LARGE SCALE GENOMIC DNA]</scope>
    <source>
        <strain evidence="3">cv. Chardonnay</strain>
        <tissue evidence="2">Leaf</tissue>
    </source>
</reference>
<proteinExistence type="predicted"/>
<keyword evidence="1" id="KW-0472">Membrane</keyword>
<sequence>MLIPRAPGAPRSCQMDGCATSTKIDGSRVITTLRAAVRNRGDGTWVMAGCCDSVPDGKSASCVLYRKIRMRATRMTMRAMCHLASLLLSIGFTTMPTSNGNGLGINLQHQHHHNSTTSNPILALLTFILPVLLVLIDFKFKNEPTSVFQAHPITIKVAVANLLVFALAFGVEFTFHPCYLSTTCAALLRTTILFCGSLSVASSSSLLFSDAWRPLIYLFYALLSLTNLHGLVREWCGRVHHGIMEKLQTMLFKAQAKVQLPFKSIEITSVKQAHSLSVWLLASHLRLYFITGFIIKHLVNVVASGGTPGATTFWRRDHAVAEVGAGTVLAFLATKQ</sequence>
<feature type="transmembrane region" description="Helical" evidence="1">
    <location>
        <begin position="117"/>
        <end position="136"/>
    </location>
</feature>
<gene>
    <name evidence="2" type="ORF">CK203_026443</name>
</gene>
<dbReference type="EMBL" id="QGNW01000079">
    <property type="protein sequence ID" value="RVX00918.1"/>
    <property type="molecule type" value="Genomic_DNA"/>
</dbReference>
<feature type="transmembrane region" description="Helical" evidence="1">
    <location>
        <begin position="215"/>
        <end position="232"/>
    </location>
</feature>
<dbReference type="PANTHER" id="PTHR34115">
    <property type="entry name" value="PROTEIN, PUTATIVE-RELATED"/>
    <property type="match status" value="1"/>
</dbReference>
<feature type="transmembrane region" description="Helical" evidence="1">
    <location>
        <begin position="157"/>
        <end position="175"/>
    </location>
</feature>
<dbReference type="Proteomes" id="UP000288805">
    <property type="component" value="Unassembled WGS sequence"/>
</dbReference>
<dbReference type="PANTHER" id="PTHR34115:SF5">
    <property type="entry name" value="PROTEIN, PUTATIVE-RELATED"/>
    <property type="match status" value="1"/>
</dbReference>
<feature type="transmembrane region" description="Helical" evidence="1">
    <location>
        <begin position="79"/>
        <end position="97"/>
    </location>
</feature>
<organism evidence="2 3">
    <name type="scientific">Vitis vinifera</name>
    <name type="common">Grape</name>
    <dbReference type="NCBI Taxonomy" id="29760"/>
    <lineage>
        <taxon>Eukaryota</taxon>
        <taxon>Viridiplantae</taxon>
        <taxon>Streptophyta</taxon>
        <taxon>Embryophyta</taxon>
        <taxon>Tracheophyta</taxon>
        <taxon>Spermatophyta</taxon>
        <taxon>Magnoliopsida</taxon>
        <taxon>eudicotyledons</taxon>
        <taxon>Gunneridae</taxon>
        <taxon>Pentapetalae</taxon>
        <taxon>rosids</taxon>
        <taxon>Vitales</taxon>
        <taxon>Vitaceae</taxon>
        <taxon>Viteae</taxon>
        <taxon>Vitis</taxon>
    </lineage>
</organism>
<evidence type="ECO:0000313" key="2">
    <source>
        <dbReference type="EMBL" id="RVX00918.1"/>
    </source>
</evidence>
<feature type="transmembrane region" description="Helical" evidence="1">
    <location>
        <begin position="187"/>
        <end position="208"/>
    </location>
</feature>
<evidence type="ECO:0000313" key="3">
    <source>
        <dbReference type="Proteomes" id="UP000288805"/>
    </source>
</evidence>
<evidence type="ECO:0000256" key="1">
    <source>
        <dbReference type="SAM" id="Phobius"/>
    </source>
</evidence>
<dbReference type="InterPro" id="IPR053258">
    <property type="entry name" value="Ca-permeable_cation_channel"/>
</dbReference>
<keyword evidence="1" id="KW-0812">Transmembrane</keyword>
<keyword evidence="1" id="KW-1133">Transmembrane helix</keyword>
<name>A0A438IVZ5_VITVI</name>
<comment type="caution">
    <text evidence="2">The sequence shown here is derived from an EMBL/GenBank/DDBJ whole genome shotgun (WGS) entry which is preliminary data.</text>
</comment>
<protein>
    <submittedName>
        <fullName evidence="2">Uncharacterized protein</fullName>
    </submittedName>
</protein>
<accession>A0A438IVZ5</accession>